<dbReference type="EMBL" id="JAWWNJ010000081">
    <property type="protein sequence ID" value="KAK7001752.1"/>
    <property type="molecule type" value="Genomic_DNA"/>
</dbReference>
<evidence type="ECO:0000313" key="2">
    <source>
        <dbReference type="Proteomes" id="UP001362999"/>
    </source>
</evidence>
<evidence type="ECO:0000313" key="1">
    <source>
        <dbReference type="EMBL" id="KAK7001752.1"/>
    </source>
</evidence>
<name>A0AAW0A6L8_9AGAR</name>
<keyword evidence="2" id="KW-1185">Reference proteome</keyword>
<comment type="caution">
    <text evidence="1">The sequence shown here is derived from an EMBL/GenBank/DDBJ whole genome shotgun (WGS) entry which is preliminary data.</text>
</comment>
<protein>
    <submittedName>
        <fullName evidence="1">Uncharacterized protein</fullName>
    </submittedName>
</protein>
<reference evidence="1 2" key="1">
    <citation type="journal article" date="2024" name="J Genomics">
        <title>Draft genome sequencing and assembly of Favolaschia claudopus CIRM-BRFM 2984 isolated from oak limbs.</title>
        <authorList>
            <person name="Navarro D."/>
            <person name="Drula E."/>
            <person name="Chaduli D."/>
            <person name="Cazenave R."/>
            <person name="Ahrendt S."/>
            <person name="Wang J."/>
            <person name="Lipzen A."/>
            <person name="Daum C."/>
            <person name="Barry K."/>
            <person name="Grigoriev I.V."/>
            <person name="Favel A."/>
            <person name="Rosso M.N."/>
            <person name="Martin F."/>
        </authorList>
    </citation>
    <scope>NUCLEOTIDE SEQUENCE [LARGE SCALE GENOMIC DNA]</scope>
    <source>
        <strain evidence="1 2">CIRM-BRFM 2984</strain>
    </source>
</reference>
<dbReference type="Proteomes" id="UP001362999">
    <property type="component" value="Unassembled WGS sequence"/>
</dbReference>
<accession>A0AAW0A6L8</accession>
<proteinExistence type="predicted"/>
<gene>
    <name evidence="1" type="ORF">R3P38DRAFT_3044296</name>
</gene>
<organism evidence="1 2">
    <name type="scientific">Favolaschia claudopus</name>
    <dbReference type="NCBI Taxonomy" id="2862362"/>
    <lineage>
        <taxon>Eukaryota</taxon>
        <taxon>Fungi</taxon>
        <taxon>Dikarya</taxon>
        <taxon>Basidiomycota</taxon>
        <taxon>Agaricomycotina</taxon>
        <taxon>Agaricomycetes</taxon>
        <taxon>Agaricomycetidae</taxon>
        <taxon>Agaricales</taxon>
        <taxon>Marasmiineae</taxon>
        <taxon>Mycenaceae</taxon>
        <taxon>Favolaschia</taxon>
    </lineage>
</organism>
<dbReference type="AlphaFoldDB" id="A0AAW0A6L8"/>
<sequence>MFTGPLWTSFTLHYGVGMKYVRTCVDQALAFSDPLNIVIDTDDTPILTILMLNQDVPDFDDWLRAVAPILAPAFLRASQFNVWSQNQAELRRTMTLLDLSVSLNLQHLSFFVREETLLEWPSWIPTIKSTALTRLSLVGVVPAWDSHDFDRVTEIDFGYLEDSLCWPQLSRLLEAPSHLSKLTIYNTNCDFSLWVPDLITFHDVSEFCFGFKKITHLPLLRTFAFPALSSVSIACFNSKHWSTFLRLFAPQLYNVARAKLIDMEGVTEFTETWAAFPAVRSLDLAGCDTSFVARASATIPTLLPQLRTCFVGADVEDEVLIKLMAEVDGPSKLVYQSLSPLGHGNEECTFREGKLTKSAVKTKY</sequence>